<evidence type="ECO:0000313" key="3">
    <source>
        <dbReference type="Proteomes" id="UP000031512"/>
    </source>
</evidence>
<dbReference type="eggNOG" id="ENOG502SYPI">
    <property type="taxonomic scope" value="Eukaryota"/>
</dbReference>
<feature type="compositionally biased region" description="Basic and acidic residues" evidence="1">
    <location>
        <begin position="102"/>
        <end position="130"/>
    </location>
</feature>
<dbReference type="VEuPathDB" id="PiroplasmaDB:BEWA_043640"/>
<organism evidence="2 3">
    <name type="scientific">Theileria equi strain WA</name>
    <dbReference type="NCBI Taxonomy" id="1537102"/>
    <lineage>
        <taxon>Eukaryota</taxon>
        <taxon>Sar</taxon>
        <taxon>Alveolata</taxon>
        <taxon>Apicomplexa</taxon>
        <taxon>Aconoidasida</taxon>
        <taxon>Piroplasmida</taxon>
        <taxon>Theileriidae</taxon>
        <taxon>Theileria</taxon>
    </lineage>
</organism>
<dbReference type="KEGG" id="beq:BEWA_043640"/>
<comment type="caution">
    <text evidence="2">The sequence shown here is derived from an EMBL/GenBank/DDBJ whole genome shotgun (WGS) entry which is preliminary data.</text>
</comment>
<dbReference type="Proteomes" id="UP000031512">
    <property type="component" value="Unassembled WGS sequence"/>
</dbReference>
<feature type="region of interest" description="Disordered" evidence="1">
    <location>
        <begin position="102"/>
        <end position="134"/>
    </location>
</feature>
<gene>
    <name evidence="2" type="ORF">BEWA_043640</name>
</gene>
<evidence type="ECO:0000256" key="1">
    <source>
        <dbReference type="SAM" id="MobiDB-lite"/>
    </source>
</evidence>
<dbReference type="RefSeq" id="XP_004833775.1">
    <property type="nucleotide sequence ID" value="XM_004833718.1"/>
</dbReference>
<protein>
    <submittedName>
        <fullName evidence="2">Uncharacterized protein</fullName>
    </submittedName>
</protein>
<sequence length="233" mass="27368">MNEYQYAKEKSFLTLTSVSSSYRINAWKEDLSRKTHFLSDSHGIQRNFTNTNGKTTRKLKEIIDQECKVEEYLDAIPITNYISHHRRNYTCDTTEKGHITKETHSTEIDDRKKEIEKSLTDGSKDSRETGRNNLNVPKEKYKITKGRPTHRYCAKTHDIIDKELEIWHNSHNSTLKWERIKSGLYLVGGSKVNLIKTNGILYVKSGEHRKNFDKMHIAKFVEEKQFCQSKKRI</sequence>
<accession>L1LGT0</accession>
<name>L1LGT0_THEEQ</name>
<evidence type="ECO:0000313" key="2">
    <source>
        <dbReference type="EMBL" id="EKX74323.1"/>
    </source>
</evidence>
<dbReference type="GeneID" id="15807771"/>
<keyword evidence="3" id="KW-1185">Reference proteome</keyword>
<dbReference type="EMBL" id="ACOU01000002">
    <property type="protein sequence ID" value="EKX74323.1"/>
    <property type="molecule type" value="Genomic_DNA"/>
</dbReference>
<proteinExistence type="predicted"/>
<dbReference type="AlphaFoldDB" id="L1LGT0"/>
<reference evidence="2 3" key="1">
    <citation type="journal article" date="2012" name="BMC Genomics">
        <title>Comparative genomic analysis and phylogenetic position of Theileria equi.</title>
        <authorList>
            <person name="Kappmeyer L.S."/>
            <person name="Thiagarajan M."/>
            <person name="Herndon D.R."/>
            <person name="Ramsay J.D."/>
            <person name="Caler E."/>
            <person name="Djikeng A."/>
            <person name="Gillespie J.J."/>
            <person name="Lau A.O."/>
            <person name="Roalson E.H."/>
            <person name="Silva J.C."/>
            <person name="Silva M.G."/>
            <person name="Suarez C.E."/>
            <person name="Ueti M.W."/>
            <person name="Nene V.M."/>
            <person name="Mealey R.H."/>
            <person name="Knowles D.P."/>
            <person name="Brayton K.A."/>
        </authorList>
    </citation>
    <scope>NUCLEOTIDE SEQUENCE [LARGE SCALE GENOMIC DNA]</scope>
    <source>
        <strain evidence="2 3">WA</strain>
    </source>
</reference>
<dbReference type="OrthoDB" id="366306at2759"/>